<comment type="caution">
    <text evidence="2">The sequence shown here is derived from an EMBL/GenBank/DDBJ whole genome shotgun (WGS) entry which is preliminary data.</text>
</comment>
<sequence>MVAFVQTQAAGVVAEEQASSGVGLFPFSWRKRAFAYAMEHDMDTYESAIEPVKSALFSAHLKALDVTSSTLLEIGLGTGANFAYYPRGLHVLAVEPNVHMRQYAEPRARRHAIHLTYLATTAENLQIVPDASVDAVVSTLTLCSVDDPRAVLNQIARVLKPGGRFLFIEHVCADPQQHPWMNLAQRALDPLQQIVADGCHLCRGTGDLIAAERCFARVDVSRFQVPGSALGLISPHVSGVAYKKAEG</sequence>
<dbReference type="InterPro" id="IPR013216">
    <property type="entry name" value="Methyltransf_11"/>
</dbReference>
<keyword evidence="3" id="KW-1185">Reference proteome</keyword>
<proteinExistence type="predicted"/>
<dbReference type="GO" id="GO:0008757">
    <property type="term" value="F:S-adenosylmethionine-dependent methyltransferase activity"/>
    <property type="evidence" value="ECO:0007669"/>
    <property type="project" value="InterPro"/>
</dbReference>
<reference evidence="3" key="1">
    <citation type="journal article" date="2019" name="Nat. Commun.">
        <title>Expansion of phycobilisome linker gene families in mesophilic red algae.</title>
        <authorList>
            <person name="Lee J."/>
            <person name="Kim D."/>
            <person name="Bhattacharya D."/>
            <person name="Yoon H.S."/>
        </authorList>
    </citation>
    <scope>NUCLEOTIDE SEQUENCE [LARGE SCALE GENOMIC DNA]</scope>
    <source>
        <strain evidence="3">CCMP 1328</strain>
    </source>
</reference>
<accession>A0A5J4YJE7</accession>
<dbReference type="PANTHER" id="PTHR45036">
    <property type="entry name" value="METHYLTRANSFERASE LIKE 7B"/>
    <property type="match status" value="1"/>
</dbReference>
<gene>
    <name evidence="2" type="ORF">FVE85_2524</name>
</gene>
<dbReference type="Gene3D" id="3.40.50.150">
    <property type="entry name" value="Vaccinia Virus protein VP39"/>
    <property type="match status" value="1"/>
</dbReference>
<keyword evidence="2" id="KW-0808">Transferase</keyword>
<evidence type="ECO:0000313" key="2">
    <source>
        <dbReference type="EMBL" id="KAA8491509.1"/>
    </source>
</evidence>
<dbReference type="GO" id="GO:0032259">
    <property type="term" value="P:methylation"/>
    <property type="evidence" value="ECO:0007669"/>
    <property type="project" value="UniProtKB-KW"/>
</dbReference>
<dbReference type="CDD" id="cd02440">
    <property type="entry name" value="AdoMet_MTases"/>
    <property type="match status" value="1"/>
</dbReference>
<dbReference type="Pfam" id="PF08241">
    <property type="entry name" value="Methyltransf_11"/>
    <property type="match status" value="1"/>
</dbReference>
<dbReference type="Proteomes" id="UP000324585">
    <property type="component" value="Unassembled WGS sequence"/>
</dbReference>
<name>A0A5J4YJE7_PORPP</name>
<dbReference type="AlphaFoldDB" id="A0A5J4YJE7"/>
<dbReference type="OrthoDB" id="416496at2759"/>
<dbReference type="InterPro" id="IPR052356">
    <property type="entry name" value="Thiol_S-MT"/>
</dbReference>
<organism evidence="2 3">
    <name type="scientific">Porphyridium purpureum</name>
    <name type="common">Red alga</name>
    <name type="synonym">Porphyridium cruentum</name>
    <dbReference type="NCBI Taxonomy" id="35688"/>
    <lineage>
        <taxon>Eukaryota</taxon>
        <taxon>Rhodophyta</taxon>
        <taxon>Bangiophyceae</taxon>
        <taxon>Porphyridiales</taxon>
        <taxon>Porphyridiaceae</taxon>
        <taxon>Porphyridium</taxon>
    </lineage>
</organism>
<evidence type="ECO:0000259" key="1">
    <source>
        <dbReference type="Pfam" id="PF08241"/>
    </source>
</evidence>
<dbReference type="EMBL" id="VRMN01000013">
    <property type="protein sequence ID" value="KAA8491509.1"/>
    <property type="molecule type" value="Genomic_DNA"/>
</dbReference>
<dbReference type="InterPro" id="IPR029063">
    <property type="entry name" value="SAM-dependent_MTases_sf"/>
</dbReference>
<dbReference type="OMA" id="PLWYYFG"/>
<dbReference type="PANTHER" id="PTHR45036:SF1">
    <property type="entry name" value="METHYLTRANSFERASE LIKE 7A"/>
    <property type="match status" value="1"/>
</dbReference>
<dbReference type="SUPFAM" id="SSF53335">
    <property type="entry name" value="S-adenosyl-L-methionine-dependent methyltransferases"/>
    <property type="match status" value="1"/>
</dbReference>
<feature type="domain" description="Methyltransferase type 11" evidence="1">
    <location>
        <begin position="72"/>
        <end position="167"/>
    </location>
</feature>
<protein>
    <submittedName>
        <fullName evidence="2">Methyltransferase-like protein 7B</fullName>
    </submittedName>
</protein>
<evidence type="ECO:0000313" key="3">
    <source>
        <dbReference type="Proteomes" id="UP000324585"/>
    </source>
</evidence>
<keyword evidence="2" id="KW-0489">Methyltransferase</keyword>